<accession>A0A194S4T5</accession>
<keyword evidence="2" id="KW-0732">Signal</keyword>
<evidence type="ECO:0000256" key="2">
    <source>
        <dbReference type="SAM" id="SignalP"/>
    </source>
</evidence>
<dbReference type="RefSeq" id="XP_018271583.1">
    <property type="nucleotide sequence ID" value="XM_018414343.1"/>
</dbReference>
<evidence type="ECO:0000256" key="1">
    <source>
        <dbReference type="SAM" id="MobiDB-lite"/>
    </source>
</evidence>
<evidence type="ECO:0000313" key="3">
    <source>
        <dbReference type="EMBL" id="KPV75534.1"/>
    </source>
</evidence>
<feature type="signal peptide" evidence="2">
    <location>
        <begin position="1"/>
        <end position="24"/>
    </location>
</feature>
<organism evidence="3 4">
    <name type="scientific">Rhodotorula graminis (strain WP1)</name>
    <dbReference type="NCBI Taxonomy" id="578459"/>
    <lineage>
        <taxon>Eukaryota</taxon>
        <taxon>Fungi</taxon>
        <taxon>Dikarya</taxon>
        <taxon>Basidiomycota</taxon>
        <taxon>Pucciniomycotina</taxon>
        <taxon>Microbotryomycetes</taxon>
        <taxon>Sporidiobolales</taxon>
        <taxon>Sporidiobolaceae</taxon>
        <taxon>Rhodotorula</taxon>
    </lineage>
</organism>
<name>A0A194S4T5_RHOGW</name>
<evidence type="ECO:0000313" key="4">
    <source>
        <dbReference type="Proteomes" id="UP000053890"/>
    </source>
</evidence>
<feature type="compositionally biased region" description="Acidic residues" evidence="1">
    <location>
        <begin position="126"/>
        <end position="153"/>
    </location>
</feature>
<dbReference type="AlphaFoldDB" id="A0A194S4T5"/>
<protein>
    <submittedName>
        <fullName evidence="3">Uncharacterized protein</fullName>
    </submittedName>
</protein>
<dbReference type="Proteomes" id="UP000053890">
    <property type="component" value="Unassembled WGS sequence"/>
</dbReference>
<feature type="chain" id="PRO_5008265463" evidence="2">
    <location>
        <begin position="25"/>
        <end position="173"/>
    </location>
</feature>
<feature type="region of interest" description="Disordered" evidence="1">
    <location>
        <begin position="104"/>
        <end position="153"/>
    </location>
</feature>
<keyword evidence="4" id="KW-1185">Reference proteome</keyword>
<gene>
    <name evidence="3" type="ORF">RHOBADRAFT_44041</name>
</gene>
<dbReference type="GeneID" id="28974791"/>
<proteinExistence type="predicted"/>
<dbReference type="EMBL" id="KQ474078">
    <property type="protein sequence ID" value="KPV75534.1"/>
    <property type="molecule type" value="Genomic_DNA"/>
</dbReference>
<sequence>MRSPAAALVLLVLAVLLATPTALALPSSAQTADVLPLAHFPTAPSPPPRAAPPAVVKSRRRARIRFVRGSPPNISWDPLGNAEAASEAFHPLSVRAPGAPAVPPAVAAAVDDGPKRLPAEDKGAEGDEVDEEADQEDEDEEGEDGWVEVEGDMLSEEGWLRRRSVARKEKEEP</sequence>
<reference evidence="3 4" key="1">
    <citation type="journal article" date="2015" name="Front. Microbiol.">
        <title>Genome sequence of the plant growth promoting endophytic yeast Rhodotorula graminis WP1.</title>
        <authorList>
            <person name="Firrincieli A."/>
            <person name="Otillar R."/>
            <person name="Salamov A."/>
            <person name="Schmutz J."/>
            <person name="Khan Z."/>
            <person name="Redman R.S."/>
            <person name="Fleck N.D."/>
            <person name="Lindquist E."/>
            <person name="Grigoriev I.V."/>
            <person name="Doty S.L."/>
        </authorList>
    </citation>
    <scope>NUCLEOTIDE SEQUENCE [LARGE SCALE GENOMIC DNA]</scope>
    <source>
        <strain evidence="3 4">WP1</strain>
    </source>
</reference>
<feature type="compositionally biased region" description="Basic and acidic residues" evidence="1">
    <location>
        <begin position="112"/>
        <end position="125"/>
    </location>
</feature>